<keyword evidence="6" id="KW-1185">Reference proteome</keyword>
<evidence type="ECO:0000256" key="2">
    <source>
        <dbReference type="ARBA" id="ARBA00022898"/>
    </source>
</evidence>
<evidence type="ECO:0000313" key="5">
    <source>
        <dbReference type="EMBL" id="GAA2611224.1"/>
    </source>
</evidence>
<dbReference type="Proteomes" id="UP001501447">
    <property type="component" value="Unassembled WGS sequence"/>
</dbReference>
<accession>A0ABP6CGP8</accession>
<organism evidence="5 6">
    <name type="scientific">Streptomyces axinellae</name>
    <dbReference type="NCBI Taxonomy" id="552788"/>
    <lineage>
        <taxon>Bacteria</taxon>
        <taxon>Bacillati</taxon>
        <taxon>Actinomycetota</taxon>
        <taxon>Actinomycetes</taxon>
        <taxon>Kitasatosporales</taxon>
        <taxon>Streptomycetaceae</taxon>
        <taxon>Streptomyces</taxon>
    </lineage>
</organism>
<gene>
    <name evidence="5" type="ORF">GCM10009863_26040</name>
</gene>
<dbReference type="EMBL" id="BAAARJ010000007">
    <property type="protein sequence ID" value="GAA2611224.1"/>
    <property type="molecule type" value="Genomic_DNA"/>
</dbReference>
<name>A0ABP6CGP8_9ACTN</name>
<proteinExistence type="predicted"/>
<keyword evidence="2" id="KW-0663">Pyridoxal phosphate</keyword>
<dbReference type="InterPro" id="IPR001926">
    <property type="entry name" value="TrpB-like_PALP"/>
</dbReference>
<evidence type="ECO:0000256" key="1">
    <source>
        <dbReference type="ARBA" id="ARBA00001933"/>
    </source>
</evidence>
<evidence type="ECO:0000313" key="6">
    <source>
        <dbReference type="Proteomes" id="UP001501447"/>
    </source>
</evidence>
<comment type="cofactor">
    <cofactor evidence="1">
        <name>pyridoxal 5'-phosphate</name>
        <dbReference type="ChEBI" id="CHEBI:597326"/>
    </cofactor>
</comment>
<dbReference type="SUPFAM" id="SSF53686">
    <property type="entry name" value="Tryptophan synthase beta subunit-like PLP-dependent enzymes"/>
    <property type="match status" value="1"/>
</dbReference>
<dbReference type="Pfam" id="PF00291">
    <property type="entry name" value="PALP"/>
    <property type="match status" value="1"/>
</dbReference>
<feature type="region of interest" description="Disordered" evidence="3">
    <location>
        <begin position="159"/>
        <end position="180"/>
    </location>
</feature>
<dbReference type="Gene3D" id="3.40.50.1100">
    <property type="match status" value="1"/>
</dbReference>
<protein>
    <recommendedName>
        <fullName evidence="4">Tryptophan synthase beta chain-like PALP domain-containing protein</fullName>
    </recommendedName>
</protein>
<comment type="caution">
    <text evidence="5">The sequence shown here is derived from an EMBL/GenBank/DDBJ whole genome shotgun (WGS) entry which is preliminary data.</text>
</comment>
<feature type="domain" description="Tryptophan synthase beta chain-like PALP" evidence="4">
    <location>
        <begin position="11"/>
        <end position="159"/>
    </location>
</feature>
<evidence type="ECO:0000259" key="4">
    <source>
        <dbReference type="Pfam" id="PF00291"/>
    </source>
</evidence>
<reference evidence="6" key="1">
    <citation type="journal article" date="2019" name="Int. J. Syst. Evol. Microbiol.">
        <title>The Global Catalogue of Microorganisms (GCM) 10K type strain sequencing project: providing services to taxonomists for standard genome sequencing and annotation.</title>
        <authorList>
            <consortium name="The Broad Institute Genomics Platform"/>
            <consortium name="The Broad Institute Genome Sequencing Center for Infectious Disease"/>
            <person name="Wu L."/>
            <person name="Ma J."/>
        </authorList>
    </citation>
    <scope>NUCLEOTIDE SEQUENCE [LARGE SCALE GENOMIC DNA]</scope>
    <source>
        <strain evidence="6">JCM 16373</strain>
    </source>
</reference>
<sequence length="221" mass="23110">MHPVSNLTPTHTGHAFGPEGYKTPAYEIHADIGVPADVFVPVGYGEMLFGVWKGFDELRRLGVTDRVPRLHACEPAAGGPLSAALARDLPAARVTVGHTDAYGIDCPVGGYRGVVAVRGSGGRGLLVDDERMRAAQRELAAHGMWAELSAAAGLAAYRAHGTPPGRAPGEQAPPEERGGPVVCVSTSSGFKDNAVATRTPDPVDPSWDAVAARLRKEGISF</sequence>
<evidence type="ECO:0000256" key="3">
    <source>
        <dbReference type="SAM" id="MobiDB-lite"/>
    </source>
</evidence>
<dbReference type="InterPro" id="IPR036052">
    <property type="entry name" value="TrpB-like_PALP_sf"/>
</dbReference>